<dbReference type="PROSITE" id="PS00372">
    <property type="entry name" value="PTS_EIIA_TYPE_2_HIS"/>
    <property type="match status" value="1"/>
</dbReference>
<dbReference type="RefSeq" id="WP_324696475.1">
    <property type="nucleotide sequence ID" value="NZ_JAYMYJ010000129.1"/>
</dbReference>
<evidence type="ECO:0000313" key="3">
    <source>
        <dbReference type="Proteomes" id="UP001308005"/>
    </source>
</evidence>
<dbReference type="EMBL" id="JAYMYJ010000129">
    <property type="protein sequence ID" value="MEB4592275.1"/>
    <property type="molecule type" value="Genomic_DNA"/>
</dbReference>
<evidence type="ECO:0000313" key="2">
    <source>
        <dbReference type="EMBL" id="MEB4592275.1"/>
    </source>
</evidence>
<keyword evidence="2" id="KW-0813">Transport</keyword>
<gene>
    <name evidence="2" type="ORF">VSS37_14905</name>
</gene>
<name>A0ABU6CZM0_9GAMM</name>
<evidence type="ECO:0000259" key="1">
    <source>
        <dbReference type="PROSITE" id="PS51094"/>
    </source>
</evidence>
<accession>A0ABU6CZM0</accession>
<dbReference type="Pfam" id="PF00359">
    <property type="entry name" value="PTS_EIIA_2"/>
    <property type="match status" value="1"/>
</dbReference>
<dbReference type="PANTHER" id="PTHR47738:SF1">
    <property type="entry name" value="NITROGEN REGULATORY PROTEIN"/>
    <property type="match status" value="1"/>
</dbReference>
<dbReference type="Gene3D" id="3.40.930.10">
    <property type="entry name" value="Mannitol-specific EII, Chain A"/>
    <property type="match status" value="1"/>
</dbReference>
<proteinExistence type="predicted"/>
<dbReference type="InterPro" id="IPR051541">
    <property type="entry name" value="PTS_SugarTrans_NitroReg"/>
</dbReference>
<protein>
    <submittedName>
        <fullName evidence="2">PTS sugar transporter subunit IIA</fullName>
    </submittedName>
</protein>
<sequence length="162" mass="17404">MDIAALLSPERIKCETEISSKKRAFELLSALLATGSEGLDADAIFDALINREKLGSTTIGNGVAIPHACLPISQATGALLLLEDGVKMDAPDKKPVQLFMAILAPSNQAPDYSDLITHLTSALLQKSLIEHLCQYRDAKLVQEYFCSLINTANHPLEGVMAA</sequence>
<dbReference type="PROSITE" id="PS51094">
    <property type="entry name" value="PTS_EIIA_TYPE_2"/>
    <property type="match status" value="1"/>
</dbReference>
<dbReference type="PANTHER" id="PTHR47738">
    <property type="entry name" value="PTS SYSTEM FRUCTOSE-LIKE EIIA COMPONENT-RELATED"/>
    <property type="match status" value="1"/>
</dbReference>
<dbReference type="SUPFAM" id="SSF55804">
    <property type="entry name" value="Phoshotransferase/anion transport protein"/>
    <property type="match status" value="1"/>
</dbReference>
<organism evidence="2 3">
    <name type="scientific">Candidatus Thiothrix phosphatis</name>
    <dbReference type="NCBI Taxonomy" id="3112415"/>
    <lineage>
        <taxon>Bacteria</taxon>
        <taxon>Pseudomonadati</taxon>
        <taxon>Pseudomonadota</taxon>
        <taxon>Gammaproteobacteria</taxon>
        <taxon>Thiotrichales</taxon>
        <taxon>Thiotrichaceae</taxon>
        <taxon>Thiothrix</taxon>
    </lineage>
</organism>
<reference evidence="2 3" key="2">
    <citation type="submission" date="2024-01" db="EMBL/GenBank/DDBJ databases">
        <authorList>
            <person name="Xie X."/>
        </authorList>
    </citation>
    <scope>NUCLEOTIDE SEQUENCE [LARGE SCALE GENOMIC DNA]</scope>
    <source>
        <strain evidence="2">SCUT-1</strain>
    </source>
</reference>
<dbReference type="Proteomes" id="UP001308005">
    <property type="component" value="Unassembled WGS sequence"/>
</dbReference>
<comment type="caution">
    <text evidence="2">The sequence shown here is derived from an EMBL/GenBank/DDBJ whole genome shotgun (WGS) entry which is preliminary data.</text>
</comment>
<keyword evidence="2" id="KW-0762">Sugar transport</keyword>
<dbReference type="CDD" id="cd00211">
    <property type="entry name" value="PTS_IIA_fru"/>
    <property type="match status" value="1"/>
</dbReference>
<reference evidence="3" key="1">
    <citation type="submission" date="2023-07" db="EMBL/GenBank/DDBJ databases">
        <title>The carbon used by Thiothrix.</title>
        <authorList>
            <person name="Chen L."/>
        </authorList>
    </citation>
    <scope>NUCLEOTIDE SEQUENCE [LARGE SCALE GENOMIC DNA]</scope>
</reference>
<keyword evidence="3" id="KW-1185">Reference proteome</keyword>
<feature type="domain" description="PTS EIIA type-2" evidence="1">
    <location>
        <begin position="5"/>
        <end position="148"/>
    </location>
</feature>
<dbReference type="InterPro" id="IPR016152">
    <property type="entry name" value="PTrfase/Anion_transptr"/>
</dbReference>
<dbReference type="InterPro" id="IPR002178">
    <property type="entry name" value="PTS_EIIA_type-2_dom"/>
</dbReference>